<evidence type="ECO:0000259" key="2">
    <source>
        <dbReference type="Pfam" id="PF02720"/>
    </source>
</evidence>
<comment type="caution">
    <text evidence="3">The sequence shown here is derived from an EMBL/GenBank/DDBJ whole genome shotgun (WGS) entry which is preliminary data.</text>
</comment>
<evidence type="ECO:0000313" key="4">
    <source>
        <dbReference type="Proteomes" id="UP000003111"/>
    </source>
</evidence>
<dbReference type="eggNOG" id="COG1403">
    <property type="taxonomic scope" value="Bacteria"/>
</dbReference>
<dbReference type="HOGENOM" id="CLU_021786_0_1_11"/>
<name>E2SEM9_9ACTN</name>
<dbReference type="Pfam" id="PF02720">
    <property type="entry name" value="DUF222"/>
    <property type="match status" value="1"/>
</dbReference>
<dbReference type="InterPro" id="IPR003870">
    <property type="entry name" value="DUF222"/>
</dbReference>
<gene>
    <name evidence="3" type="ORF">HMPREF0063_12488</name>
</gene>
<protein>
    <recommendedName>
        <fullName evidence="2">DUF222 domain-containing protein</fullName>
    </recommendedName>
</protein>
<keyword evidence="4" id="KW-1185">Reference proteome</keyword>
<dbReference type="InterPro" id="IPR003615">
    <property type="entry name" value="HNH_nuc"/>
</dbReference>
<dbReference type="EMBL" id="ACLF03000008">
    <property type="protein sequence ID" value="EFQ82326.1"/>
    <property type="molecule type" value="Genomic_DNA"/>
</dbReference>
<accession>E2SEM9</accession>
<feature type="region of interest" description="Disordered" evidence="1">
    <location>
        <begin position="387"/>
        <end position="407"/>
    </location>
</feature>
<organism evidence="3 4">
    <name type="scientific">Aeromicrobium marinum DSM 15272</name>
    <dbReference type="NCBI Taxonomy" id="585531"/>
    <lineage>
        <taxon>Bacteria</taxon>
        <taxon>Bacillati</taxon>
        <taxon>Actinomycetota</taxon>
        <taxon>Actinomycetes</taxon>
        <taxon>Propionibacteriales</taxon>
        <taxon>Nocardioidaceae</taxon>
        <taxon>Aeromicrobium</taxon>
    </lineage>
</organism>
<proteinExistence type="predicted"/>
<dbReference type="STRING" id="585531.HMPREF0063_12488"/>
<evidence type="ECO:0000313" key="3">
    <source>
        <dbReference type="EMBL" id="EFQ82326.1"/>
    </source>
</evidence>
<dbReference type="Proteomes" id="UP000003111">
    <property type="component" value="Unassembled WGS sequence"/>
</dbReference>
<dbReference type="AlphaFoldDB" id="E2SEM9"/>
<reference evidence="3" key="1">
    <citation type="submission" date="2010-08" db="EMBL/GenBank/DDBJ databases">
        <authorList>
            <person name="Muzny D."/>
            <person name="Qin X."/>
            <person name="Buhay C."/>
            <person name="Dugan-Rocha S."/>
            <person name="Ding Y."/>
            <person name="Chen G."/>
            <person name="Hawes A."/>
            <person name="Holder M."/>
            <person name="Jhangiani S."/>
            <person name="Johnson A."/>
            <person name="Khan Z."/>
            <person name="Li Z."/>
            <person name="Liu W."/>
            <person name="Liu X."/>
            <person name="Perez L."/>
            <person name="Shen H."/>
            <person name="Wang Q."/>
            <person name="Watt J."/>
            <person name="Xi L."/>
            <person name="Xin Y."/>
            <person name="Zhou J."/>
            <person name="Deng J."/>
            <person name="Jiang H."/>
            <person name="Liu Y."/>
            <person name="Qu J."/>
            <person name="Song X.-Z."/>
            <person name="Zhang L."/>
            <person name="Villasana D."/>
            <person name="Johnson A."/>
            <person name="Liu J."/>
            <person name="Liyanage D."/>
            <person name="Lorensuhewa L."/>
            <person name="Robinson T."/>
            <person name="Song A."/>
            <person name="Song B.-B."/>
            <person name="Dinh H."/>
            <person name="Thornton R."/>
            <person name="Coyle M."/>
            <person name="Francisco L."/>
            <person name="Jackson L."/>
            <person name="Javaid M."/>
            <person name="Korchina V."/>
            <person name="Kovar C."/>
            <person name="Mata R."/>
            <person name="Mathew T."/>
            <person name="Ngo R."/>
            <person name="Nguyen L."/>
            <person name="Nguyen N."/>
            <person name="Okwuonu G."/>
            <person name="Ongeri F."/>
            <person name="Pham C."/>
            <person name="Simmons D."/>
            <person name="Wilczek-Boney K."/>
            <person name="Hale W."/>
            <person name="Jakkamsetti A."/>
            <person name="Pham P."/>
            <person name="Ruth R."/>
            <person name="San Lucas F."/>
            <person name="Warren J."/>
            <person name="Zhang J."/>
            <person name="Zhao Z."/>
            <person name="Zhou C."/>
            <person name="Zhu D."/>
            <person name="Lee S."/>
            <person name="Bess C."/>
            <person name="Blankenburg K."/>
            <person name="Forbes L."/>
            <person name="Fu Q."/>
            <person name="Gubbala S."/>
            <person name="Hirani K."/>
            <person name="Jayaseelan J.C."/>
            <person name="Lara F."/>
            <person name="Munidasa M."/>
            <person name="Palculict T."/>
            <person name="Patil S."/>
            <person name="Pu L.-L."/>
            <person name="Saada N."/>
            <person name="Tang L."/>
            <person name="Weissenberger G."/>
            <person name="Zhu Y."/>
            <person name="Hemphill L."/>
            <person name="Shang Y."/>
            <person name="Youmans B."/>
            <person name="Ayvaz T."/>
            <person name="Ross M."/>
            <person name="Santibanez J."/>
            <person name="Aqrawi P."/>
            <person name="Gross S."/>
            <person name="Joshi V."/>
            <person name="Fowler G."/>
            <person name="Nazareth L."/>
            <person name="Reid J."/>
            <person name="Worley K."/>
            <person name="Petrosino J."/>
            <person name="Highlander S."/>
            <person name="Gibbs R."/>
        </authorList>
    </citation>
    <scope>NUCLEOTIDE SEQUENCE [LARGE SCALE GENOMIC DNA]</scope>
    <source>
        <strain evidence="3">DSM 15272</strain>
    </source>
</reference>
<evidence type="ECO:0000256" key="1">
    <source>
        <dbReference type="SAM" id="MobiDB-lite"/>
    </source>
</evidence>
<dbReference type="CDD" id="cd00085">
    <property type="entry name" value="HNHc"/>
    <property type="match status" value="1"/>
</dbReference>
<feature type="domain" description="DUF222" evidence="2">
    <location>
        <begin position="78"/>
        <end position="289"/>
    </location>
</feature>
<sequence length="407" mass="43687">MFEDVDATGVLAAVRAHAHASAPLHEGGASRVDAIGALDRLIRAAQAEQVRQILGLYEARSLAMGIGRGDASVSTVGEVSLVRAISPGAAGNQFAFALGLESLPGVFDLFGRGVIPESVARAVVQETERLGPDDRVLIDAELVEVLPGLTPGRARKATRRLVIRIDAEAAKQRAERARADQRVSLFPDADGVAVLVVRGPAEQLVAVHEALDSWATGLRATGDTRTRGQIMCATLVERVTGVRHADTMDVEIGLVLDAKTLLGDGTTAELAGYGPISPDVADEIIARAHKRSVRRLLTDPVDGTLVGRDPRRRHFDGPLAGHIRARDRHCRQPGCECKIRDLDHVIDYQAGGPTAEANAQGLCKRSHTIKHQPGWSVRSEGRATIWRTPTGHEYRSDPPPLLGHLRQ</sequence>